<evidence type="ECO:0000256" key="3">
    <source>
        <dbReference type="ARBA" id="ARBA00023163"/>
    </source>
</evidence>
<dbReference type="FunFam" id="3.30.70.270:FF:000001">
    <property type="entry name" value="Diguanylate cyclase domain protein"/>
    <property type="match status" value="1"/>
</dbReference>
<dbReference type="Gene3D" id="3.40.50.2300">
    <property type="match status" value="2"/>
</dbReference>
<dbReference type="PROSITE" id="PS50112">
    <property type="entry name" value="PAS"/>
    <property type="match status" value="1"/>
</dbReference>
<feature type="domain" description="PAS" evidence="4">
    <location>
        <begin position="598"/>
        <end position="670"/>
    </location>
</feature>
<dbReference type="InterPro" id="IPR013655">
    <property type="entry name" value="PAS_fold_3"/>
</dbReference>
<dbReference type="Pfam" id="PF13377">
    <property type="entry name" value="Peripla_BP_3"/>
    <property type="match status" value="1"/>
</dbReference>
<dbReference type="InterPro" id="IPR035965">
    <property type="entry name" value="PAS-like_dom_sf"/>
</dbReference>
<proteinExistence type="predicted"/>
<dbReference type="CDD" id="cd00130">
    <property type="entry name" value="PAS"/>
    <property type="match status" value="1"/>
</dbReference>
<dbReference type="InterPro" id="IPR046335">
    <property type="entry name" value="LacI/GalR-like_sensor"/>
</dbReference>
<dbReference type="Gene3D" id="3.30.450.20">
    <property type="entry name" value="PAS domain"/>
    <property type="match status" value="1"/>
</dbReference>
<dbReference type="PROSITE" id="PS50887">
    <property type="entry name" value="GGDEF"/>
    <property type="match status" value="1"/>
</dbReference>
<reference evidence="6 7" key="1">
    <citation type="submission" date="2018-10" db="EMBL/GenBank/DDBJ databases">
        <title>Genomic Encyclopedia of Archaeal and Bacterial Type Strains, Phase II (KMG-II): from individual species to whole genera.</title>
        <authorList>
            <person name="Goeker M."/>
        </authorList>
    </citation>
    <scope>NUCLEOTIDE SEQUENCE [LARGE SCALE GENOMIC DNA]</scope>
    <source>
        <strain evidence="6 7">RP-AC37</strain>
    </source>
</reference>
<dbReference type="InterPro" id="IPR028082">
    <property type="entry name" value="Peripla_BP_I"/>
</dbReference>
<dbReference type="RefSeq" id="WP_183062091.1">
    <property type="nucleotide sequence ID" value="NZ_RBWV01000017.1"/>
</dbReference>
<dbReference type="Pfam" id="PF00990">
    <property type="entry name" value="GGDEF"/>
    <property type="match status" value="1"/>
</dbReference>
<evidence type="ECO:0000313" key="7">
    <source>
        <dbReference type="Proteomes" id="UP000281955"/>
    </source>
</evidence>
<dbReference type="Gene3D" id="3.30.70.270">
    <property type="match status" value="1"/>
</dbReference>
<dbReference type="CDD" id="cd06267">
    <property type="entry name" value="PBP1_LacI_sugar_binding-like"/>
    <property type="match status" value="1"/>
</dbReference>
<evidence type="ECO:0000259" key="5">
    <source>
        <dbReference type="PROSITE" id="PS50887"/>
    </source>
</evidence>
<keyword evidence="3" id="KW-0804">Transcription</keyword>
<sequence length="889" mass="93572">MADQQQEPGTAPGGAVGVLSPLVGGFYYGALLQGIADAAGDRGVVALQTLEAGNTHAEYVEPPAYDLDIAAEHVVGYVSVVNAVSAAQLDSIVAAGRPLVLVSTAEEVPGRPRVVPDNATGVREAVEHLLAHGHTRIGFVGNLVQSDMRARYDAYLDTLGAAGLVPGEELFFEAPDNLLAGGRAAAATMLERGLPSTAVVCATDLNAFGVLDVLAEADVPVPGRQAVVGFDDMDEAASRTPSLASVSLQFDLLGARATGLLLAQVRGERPTGTHPVPTRFVRRESCGCDQVVVRGPEAGGRDARQVLLDELFQVAGGYAAVRPVAERAARAADTAARALLAGGELEVEQLRAAFEEVYRAAPDAERAGELAFALRRHVTRLATVLVPGGAVAPEVADRVDDLLLRLLRVLSRDGRRRHYDELTHLAGLLHSQYAISVDLLQSDRVDPRSLSWLRSTGARSGCFAAWAGARLRVDGVYDETGESGVDRQALLGGEFSARQFPPADLLAAARRQGDVAFVIPVSTGSTGAGAGRRWGLLATVGPVEAQVATGRETANQWAALLAVALEHERMVADLRRQREDLASAVLRERQLAEGLRSSEERYALASAAANDGLWDWDLSAGAIYLSPRWADLVGVPAGALSTGPHEWLGRVHPDDLPALQAALDDTVEGRVPALEAQHRLHTGAGGWRWMLSRALRVVSPSGEVRLVGSLTDVHARRTLEEQLRHEASFDALTGLPNRALFLRRLTAAVERAAEGGTGGAVLFIDLDGFKAVNDTLGHAAGDELLVEVARRMEEVLRGGDTAARLGGDEFAVLLDGTAGRPEAERAAQRLQDAIGRPVQLGATSVTVSASIGVAAPLDGSSAVEAVLRCADEAMYAAKAAGKATYRCAA</sequence>
<dbReference type="EMBL" id="RBWV01000017">
    <property type="protein sequence ID" value="RKS68056.1"/>
    <property type="molecule type" value="Genomic_DNA"/>
</dbReference>
<dbReference type="Proteomes" id="UP000281955">
    <property type="component" value="Unassembled WGS sequence"/>
</dbReference>
<evidence type="ECO:0000256" key="1">
    <source>
        <dbReference type="ARBA" id="ARBA00023015"/>
    </source>
</evidence>
<dbReference type="AlphaFoldDB" id="A0A420XKA0"/>
<dbReference type="InterPro" id="IPR000014">
    <property type="entry name" value="PAS"/>
</dbReference>
<dbReference type="NCBIfam" id="TIGR00254">
    <property type="entry name" value="GGDEF"/>
    <property type="match status" value="1"/>
</dbReference>
<comment type="caution">
    <text evidence="6">The sequence shown here is derived from an EMBL/GenBank/DDBJ whole genome shotgun (WGS) entry which is preliminary data.</text>
</comment>
<dbReference type="SMART" id="SM00267">
    <property type="entry name" value="GGDEF"/>
    <property type="match status" value="1"/>
</dbReference>
<dbReference type="InterPro" id="IPR043128">
    <property type="entry name" value="Rev_trsase/Diguanyl_cyclase"/>
</dbReference>
<accession>A0A420XKA0</accession>
<dbReference type="InterPro" id="IPR000160">
    <property type="entry name" value="GGDEF_dom"/>
</dbReference>
<organism evidence="6 7">
    <name type="scientific">Motilibacter peucedani</name>
    <dbReference type="NCBI Taxonomy" id="598650"/>
    <lineage>
        <taxon>Bacteria</taxon>
        <taxon>Bacillati</taxon>
        <taxon>Actinomycetota</taxon>
        <taxon>Actinomycetes</taxon>
        <taxon>Motilibacterales</taxon>
        <taxon>Motilibacteraceae</taxon>
        <taxon>Motilibacter</taxon>
    </lineage>
</organism>
<keyword evidence="1" id="KW-0805">Transcription regulation</keyword>
<feature type="domain" description="GGDEF" evidence="5">
    <location>
        <begin position="757"/>
        <end position="889"/>
    </location>
</feature>
<evidence type="ECO:0000259" key="4">
    <source>
        <dbReference type="PROSITE" id="PS50112"/>
    </source>
</evidence>
<dbReference type="GO" id="GO:0003677">
    <property type="term" value="F:DNA binding"/>
    <property type="evidence" value="ECO:0007669"/>
    <property type="project" value="UniProtKB-KW"/>
</dbReference>
<protein>
    <submittedName>
        <fullName evidence="6">Diguanylate cyclase (GGDEF)-like protein</fullName>
    </submittedName>
</protein>
<dbReference type="InParanoid" id="A0A420XKA0"/>
<evidence type="ECO:0000313" key="6">
    <source>
        <dbReference type="EMBL" id="RKS68056.1"/>
    </source>
</evidence>
<dbReference type="InterPro" id="IPR029787">
    <property type="entry name" value="Nucleotide_cyclase"/>
</dbReference>
<dbReference type="SUPFAM" id="SSF55073">
    <property type="entry name" value="Nucleotide cyclase"/>
    <property type="match status" value="1"/>
</dbReference>
<dbReference type="Pfam" id="PF08447">
    <property type="entry name" value="PAS_3"/>
    <property type="match status" value="1"/>
</dbReference>
<gene>
    <name evidence="6" type="ORF">CLV35_3963</name>
</gene>
<dbReference type="PANTHER" id="PTHR44757">
    <property type="entry name" value="DIGUANYLATE CYCLASE DGCP"/>
    <property type="match status" value="1"/>
</dbReference>
<dbReference type="SMART" id="SM00091">
    <property type="entry name" value="PAS"/>
    <property type="match status" value="1"/>
</dbReference>
<dbReference type="InterPro" id="IPR052155">
    <property type="entry name" value="Biofilm_reg_signaling"/>
</dbReference>
<name>A0A420XKA0_9ACTN</name>
<evidence type="ECO:0000256" key="2">
    <source>
        <dbReference type="ARBA" id="ARBA00023125"/>
    </source>
</evidence>
<dbReference type="CDD" id="cd01949">
    <property type="entry name" value="GGDEF"/>
    <property type="match status" value="1"/>
</dbReference>
<dbReference type="PANTHER" id="PTHR44757:SF2">
    <property type="entry name" value="BIOFILM ARCHITECTURE MAINTENANCE PROTEIN MBAA"/>
    <property type="match status" value="1"/>
</dbReference>
<keyword evidence="7" id="KW-1185">Reference proteome</keyword>
<dbReference type="SUPFAM" id="SSF55785">
    <property type="entry name" value="PYP-like sensor domain (PAS domain)"/>
    <property type="match status" value="1"/>
</dbReference>
<dbReference type="SUPFAM" id="SSF53822">
    <property type="entry name" value="Periplasmic binding protein-like I"/>
    <property type="match status" value="1"/>
</dbReference>
<keyword evidence="2" id="KW-0238">DNA-binding</keyword>